<feature type="compositionally biased region" description="Basic and acidic residues" evidence="1">
    <location>
        <begin position="1"/>
        <end position="11"/>
    </location>
</feature>
<gene>
    <name evidence="2" type="ORF">N44_00746</name>
</gene>
<dbReference type="AlphaFoldDB" id="A0A0A1VNU2"/>
<dbReference type="Proteomes" id="UP000030321">
    <property type="component" value="Unassembled WGS sequence"/>
</dbReference>
<accession>A0A0A1VNU2</accession>
<comment type="caution">
    <text evidence="2">The sequence shown here is derived from an EMBL/GenBank/DDBJ whole genome shotgun (WGS) entry which is preliminary data.</text>
</comment>
<evidence type="ECO:0000256" key="1">
    <source>
        <dbReference type="SAM" id="MobiDB-lite"/>
    </source>
</evidence>
<organism evidence="2 3">
    <name type="scientific">Microcystis aeruginosa NIES-44</name>
    <dbReference type="NCBI Taxonomy" id="449439"/>
    <lineage>
        <taxon>Bacteria</taxon>
        <taxon>Bacillati</taxon>
        <taxon>Cyanobacteriota</taxon>
        <taxon>Cyanophyceae</taxon>
        <taxon>Oscillatoriophycideae</taxon>
        <taxon>Chroococcales</taxon>
        <taxon>Microcystaceae</taxon>
        <taxon>Microcystis</taxon>
    </lineage>
</organism>
<name>A0A0A1VNU2_MICAE</name>
<feature type="region of interest" description="Disordered" evidence="1">
    <location>
        <begin position="1"/>
        <end position="21"/>
    </location>
</feature>
<protein>
    <submittedName>
        <fullName evidence="2">Uncharacterized protein</fullName>
    </submittedName>
</protein>
<feature type="compositionally biased region" description="Polar residues" evidence="1">
    <location>
        <begin position="12"/>
        <end position="21"/>
    </location>
</feature>
<proteinExistence type="predicted"/>
<evidence type="ECO:0000313" key="2">
    <source>
        <dbReference type="EMBL" id="GAL91377.1"/>
    </source>
</evidence>
<sequence length="47" mass="5086">MFSTSAERKSSDNPSTNYPNLTQAITNLDKKSFPGAYTVGTGFSQPK</sequence>
<reference evidence="3" key="1">
    <citation type="journal article" date="2015" name="Genome">
        <title>Whole Genome Sequence of the Non-Microcystin-Producing Microcystis aeruginosa Strain NIES-44.</title>
        <authorList>
            <person name="Okano K."/>
            <person name="Miyata N."/>
            <person name="Ozaki Y."/>
        </authorList>
    </citation>
    <scope>NUCLEOTIDE SEQUENCE [LARGE SCALE GENOMIC DNA]</scope>
    <source>
        <strain evidence="3">NIES-44</strain>
    </source>
</reference>
<evidence type="ECO:0000313" key="3">
    <source>
        <dbReference type="Proteomes" id="UP000030321"/>
    </source>
</evidence>
<dbReference type="EMBL" id="BBPA01000002">
    <property type="protein sequence ID" value="GAL91377.1"/>
    <property type="molecule type" value="Genomic_DNA"/>
</dbReference>